<keyword evidence="4" id="KW-1185">Reference proteome</keyword>
<gene>
    <name evidence="3" type="ORF">RHODGE_RHODGE_05016</name>
</gene>
<keyword evidence="2" id="KW-0732">Signal</keyword>
<protein>
    <submittedName>
        <fullName evidence="3">Uncharacterized protein</fullName>
    </submittedName>
</protein>
<feature type="chain" id="PRO_5018703545" evidence="2">
    <location>
        <begin position="23"/>
        <end position="280"/>
    </location>
</feature>
<evidence type="ECO:0000256" key="1">
    <source>
        <dbReference type="SAM" id="MobiDB-lite"/>
    </source>
</evidence>
<organism evidence="3 4">
    <name type="scientific">Rhodoplanes serenus</name>
    <dbReference type="NCBI Taxonomy" id="200615"/>
    <lineage>
        <taxon>Bacteria</taxon>
        <taxon>Pseudomonadati</taxon>
        <taxon>Pseudomonadota</taxon>
        <taxon>Alphaproteobacteria</taxon>
        <taxon>Hyphomicrobiales</taxon>
        <taxon>Nitrobacteraceae</taxon>
        <taxon>Rhodoplanes</taxon>
    </lineage>
</organism>
<dbReference type="RefSeq" id="WP_129611698.1">
    <property type="nucleotide sequence ID" value="NZ_UWOC01000214.1"/>
</dbReference>
<sequence>MMDRFTRGLLVGLLAVPSAALAQGQAPLQDRWPAPTQQMEQRAPAATDAPAEPAAKPRPQRRPQAQAPAQAPAAAPEGGGAAAPAAAPARRAAGGAKPAAASQRAIACSGPFAKSATHLSLASAFDSKNITFTEVDGGPDGSKLNASVLFPDDPKRRLEVLWKDEGERANINVIVVAGQSTWTAPKGLKLGMPLAAVEKLNGKPFKLQGFDQDSGGNVVDWQGGALASLPGGCNVTLRFVPGPKVTDEAKAQATGEGLVSSAATVKAVKPVVAEILLGYP</sequence>
<dbReference type="OrthoDB" id="1144014at2"/>
<accession>A0A3S4B4Y5</accession>
<proteinExistence type="predicted"/>
<dbReference type="EMBL" id="UWOC01000214">
    <property type="protein sequence ID" value="VCU11536.1"/>
    <property type="molecule type" value="Genomic_DNA"/>
</dbReference>
<dbReference type="Proteomes" id="UP000289200">
    <property type="component" value="Unassembled WGS sequence"/>
</dbReference>
<dbReference type="AlphaFoldDB" id="A0A3S4B4Y5"/>
<reference evidence="4" key="1">
    <citation type="submission" date="2018-10" db="EMBL/GenBank/DDBJ databases">
        <authorList>
            <person name="Peiro R."/>
            <person name="Begona"/>
            <person name="Cbmso G."/>
            <person name="Lopez M."/>
            <person name="Gonzalez S."/>
            <person name="Sacristan E."/>
            <person name="Castillo E."/>
        </authorList>
    </citation>
    <scope>NUCLEOTIDE SEQUENCE [LARGE SCALE GENOMIC DNA]</scope>
</reference>
<name>A0A3S4B4Y5_9BRAD</name>
<evidence type="ECO:0000256" key="2">
    <source>
        <dbReference type="SAM" id="SignalP"/>
    </source>
</evidence>
<comment type="caution">
    <text evidence="3">The sequence shown here is derived from an EMBL/GenBank/DDBJ whole genome shotgun (WGS) entry which is preliminary data.</text>
</comment>
<evidence type="ECO:0000313" key="3">
    <source>
        <dbReference type="EMBL" id="VCU11536.1"/>
    </source>
</evidence>
<feature type="signal peptide" evidence="2">
    <location>
        <begin position="1"/>
        <end position="22"/>
    </location>
</feature>
<evidence type="ECO:0000313" key="4">
    <source>
        <dbReference type="Proteomes" id="UP000289200"/>
    </source>
</evidence>
<feature type="region of interest" description="Disordered" evidence="1">
    <location>
        <begin position="34"/>
        <end position="96"/>
    </location>
</feature>
<feature type="compositionally biased region" description="Low complexity" evidence="1">
    <location>
        <begin position="43"/>
        <end position="54"/>
    </location>
</feature>
<feature type="compositionally biased region" description="Low complexity" evidence="1">
    <location>
        <begin position="62"/>
        <end position="96"/>
    </location>
</feature>